<protein>
    <submittedName>
        <fullName evidence="1">Exopolysaccharide biosynthesis protein</fullName>
    </submittedName>
</protein>
<organism evidence="1 2">
    <name type="scientific">Paracoccus aminophilus JCM 7686</name>
    <dbReference type="NCBI Taxonomy" id="1367847"/>
    <lineage>
        <taxon>Bacteria</taxon>
        <taxon>Pseudomonadati</taxon>
        <taxon>Pseudomonadota</taxon>
        <taxon>Alphaproteobacteria</taxon>
        <taxon>Rhodobacterales</taxon>
        <taxon>Paracoccaceae</taxon>
        <taxon>Paracoccus</taxon>
    </lineage>
</organism>
<dbReference type="eggNOG" id="COG0489">
    <property type="taxonomic scope" value="Bacteria"/>
</dbReference>
<dbReference type="Proteomes" id="UP000015480">
    <property type="component" value="Chromosome"/>
</dbReference>
<accession>S5YYA4</accession>
<name>S5YYA4_PARAH</name>
<evidence type="ECO:0000313" key="1">
    <source>
        <dbReference type="EMBL" id="AGT10166.1"/>
    </source>
</evidence>
<dbReference type="HOGENOM" id="CLU_1085222_0_0_5"/>
<dbReference type="SUPFAM" id="SSF52540">
    <property type="entry name" value="P-loop containing nucleoside triphosphate hydrolases"/>
    <property type="match status" value="1"/>
</dbReference>
<evidence type="ECO:0000313" key="2">
    <source>
        <dbReference type="Proteomes" id="UP000015480"/>
    </source>
</evidence>
<reference evidence="1 2" key="1">
    <citation type="journal article" date="2014" name="BMC Genomics">
        <title>Architecture and functions of a multipartite genome of the methylotrophic bacterium Paracoccus aminophilus JCM 7686, containing primary and secondary chromids.</title>
        <authorList>
            <person name="Dziewit L."/>
            <person name="Czarnecki J."/>
            <person name="Wibberg D."/>
            <person name="Radlinska M."/>
            <person name="Mrozek P."/>
            <person name="Szymczak M."/>
            <person name="Schluter A."/>
            <person name="Puhler A."/>
            <person name="Bartosik D."/>
        </authorList>
    </citation>
    <scope>NUCLEOTIDE SEQUENCE [LARGE SCALE GENOMIC DNA]</scope>
    <source>
        <strain evidence="1">JCM 7686</strain>
    </source>
</reference>
<dbReference type="STRING" id="1367847.JCM7686_3130"/>
<dbReference type="GO" id="GO:0004713">
    <property type="term" value="F:protein tyrosine kinase activity"/>
    <property type="evidence" value="ECO:0007669"/>
    <property type="project" value="TreeGrafter"/>
</dbReference>
<dbReference type="AlphaFoldDB" id="S5YYA4"/>
<dbReference type="InterPro" id="IPR050445">
    <property type="entry name" value="Bact_polysacc_biosynth/exp"/>
</dbReference>
<dbReference type="InterPro" id="IPR027417">
    <property type="entry name" value="P-loop_NTPase"/>
</dbReference>
<proteinExistence type="predicted"/>
<gene>
    <name evidence="1" type="ORF">JCM7686_3130</name>
</gene>
<dbReference type="PANTHER" id="PTHR32309:SF13">
    <property type="entry name" value="FERRIC ENTEROBACTIN TRANSPORT PROTEIN FEPE"/>
    <property type="match status" value="1"/>
</dbReference>
<dbReference type="EMBL" id="CP006650">
    <property type="protein sequence ID" value="AGT10166.1"/>
    <property type="molecule type" value="Genomic_DNA"/>
</dbReference>
<dbReference type="KEGG" id="pami:JCM7686_3130"/>
<dbReference type="Gene3D" id="3.40.50.300">
    <property type="entry name" value="P-loop containing nucleotide triphosphate hydrolases"/>
    <property type="match status" value="1"/>
</dbReference>
<dbReference type="GO" id="GO:0005886">
    <property type="term" value="C:plasma membrane"/>
    <property type="evidence" value="ECO:0007669"/>
    <property type="project" value="TreeGrafter"/>
</dbReference>
<dbReference type="PATRIC" id="fig|1367847.3.peg.3152"/>
<keyword evidence="2" id="KW-1185">Reference proteome</keyword>
<dbReference type="PANTHER" id="PTHR32309">
    <property type="entry name" value="TYROSINE-PROTEIN KINASE"/>
    <property type="match status" value="1"/>
</dbReference>
<sequence>MACRRNSLLTDSTETRLDAKRSAAKEGLAVGELFGTERRTLFPFDRAGTPGDQRPEVERVGRIALMRTRLLREMRERGWTRLAIVPVTKGAGATTIALELAWAILRQEGVHVTLADLDFADPAIARHLETEGSSSVRLALRRGEDLGGLVLHLADQPNLAVLAPAAPEDHPAELLQSARFIDGLDRLHDQLPADYVIYDMAPLLGNDVGLSALPLADAILLVADGTATVAADIRKAEKLLVDQPPLMGVILNKSEK</sequence>